<evidence type="ECO:0000313" key="2">
    <source>
        <dbReference type="Proteomes" id="UP000265520"/>
    </source>
</evidence>
<evidence type="ECO:0000313" key="1">
    <source>
        <dbReference type="EMBL" id="MCI72851.1"/>
    </source>
</evidence>
<keyword evidence="2" id="KW-1185">Reference proteome</keyword>
<proteinExistence type="predicted"/>
<name>A0A392UH14_9FABA</name>
<organism evidence="1 2">
    <name type="scientific">Trifolium medium</name>
    <dbReference type="NCBI Taxonomy" id="97028"/>
    <lineage>
        <taxon>Eukaryota</taxon>
        <taxon>Viridiplantae</taxon>
        <taxon>Streptophyta</taxon>
        <taxon>Embryophyta</taxon>
        <taxon>Tracheophyta</taxon>
        <taxon>Spermatophyta</taxon>
        <taxon>Magnoliopsida</taxon>
        <taxon>eudicotyledons</taxon>
        <taxon>Gunneridae</taxon>
        <taxon>Pentapetalae</taxon>
        <taxon>rosids</taxon>
        <taxon>fabids</taxon>
        <taxon>Fabales</taxon>
        <taxon>Fabaceae</taxon>
        <taxon>Papilionoideae</taxon>
        <taxon>50 kb inversion clade</taxon>
        <taxon>NPAAA clade</taxon>
        <taxon>Hologalegina</taxon>
        <taxon>IRL clade</taxon>
        <taxon>Trifolieae</taxon>
        <taxon>Trifolium</taxon>
    </lineage>
</organism>
<accession>A0A392UH14</accession>
<feature type="non-terminal residue" evidence="1">
    <location>
        <position position="25"/>
    </location>
</feature>
<dbReference type="EMBL" id="LXQA010826476">
    <property type="protein sequence ID" value="MCI72851.1"/>
    <property type="molecule type" value="Genomic_DNA"/>
</dbReference>
<sequence>MPTVGLLIVQKLSLCKPRPREARQA</sequence>
<reference evidence="1 2" key="1">
    <citation type="journal article" date="2018" name="Front. Plant Sci.">
        <title>Red Clover (Trifolium pratense) and Zigzag Clover (T. medium) - A Picture of Genomic Similarities and Differences.</title>
        <authorList>
            <person name="Dluhosova J."/>
            <person name="Istvanek J."/>
            <person name="Nedelnik J."/>
            <person name="Repkova J."/>
        </authorList>
    </citation>
    <scope>NUCLEOTIDE SEQUENCE [LARGE SCALE GENOMIC DNA]</scope>
    <source>
        <strain evidence="2">cv. 10/8</strain>
        <tissue evidence="1">Leaf</tissue>
    </source>
</reference>
<dbReference type="Proteomes" id="UP000265520">
    <property type="component" value="Unassembled WGS sequence"/>
</dbReference>
<dbReference type="AlphaFoldDB" id="A0A392UH14"/>
<comment type="caution">
    <text evidence="1">The sequence shown here is derived from an EMBL/GenBank/DDBJ whole genome shotgun (WGS) entry which is preliminary data.</text>
</comment>
<protein>
    <submittedName>
        <fullName evidence="1">Uncharacterized protein</fullName>
    </submittedName>
</protein>